<proteinExistence type="predicted"/>
<gene>
    <name evidence="1" type="ORF">UFOPK1421_00389</name>
</gene>
<dbReference type="AlphaFoldDB" id="A0A6J6BC43"/>
<accession>A0A6J6BC43</accession>
<reference evidence="1" key="1">
    <citation type="submission" date="2020-05" db="EMBL/GenBank/DDBJ databases">
        <authorList>
            <person name="Chiriac C."/>
            <person name="Salcher M."/>
            <person name="Ghai R."/>
            <person name="Kavagutti S V."/>
        </authorList>
    </citation>
    <scope>NUCLEOTIDE SEQUENCE</scope>
</reference>
<dbReference type="PANTHER" id="PTHR20883">
    <property type="entry name" value="PHYTANOYL-COA DIOXYGENASE DOMAIN CONTAINING 1"/>
    <property type="match status" value="1"/>
</dbReference>
<dbReference type="PANTHER" id="PTHR20883:SF49">
    <property type="entry name" value="PHYTANOYL-COA DIOXYGENASE"/>
    <property type="match status" value="1"/>
</dbReference>
<evidence type="ECO:0000313" key="1">
    <source>
        <dbReference type="EMBL" id="CAB4536466.1"/>
    </source>
</evidence>
<name>A0A6J6BC43_9ZZZZ</name>
<dbReference type="Gene3D" id="2.60.120.620">
    <property type="entry name" value="q2cbj1_9rhob like domain"/>
    <property type="match status" value="1"/>
</dbReference>
<protein>
    <submittedName>
        <fullName evidence="1">Unannotated protein</fullName>
    </submittedName>
</protein>
<dbReference type="SUPFAM" id="SSF51197">
    <property type="entry name" value="Clavaminate synthase-like"/>
    <property type="match status" value="1"/>
</dbReference>
<dbReference type="EMBL" id="CAEZSL010000027">
    <property type="protein sequence ID" value="CAB4536466.1"/>
    <property type="molecule type" value="Genomic_DNA"/>
</dbReference>
<organism evidence="1">
    <name type="scientific">freshwater metagenome</name>
    <dbReference type="NCBI Taxonomy" id="449393"/>
    <lineage>
        <taxon>unclassified sequences</taxon>
        <taxon>metagenomes</taxon>
        <taxon>ecological metagenomes</taxon>
    </lineage>
</organism>
<dbReference type="InterPro" id="IPR008775">
    <property type="entry name" value="Phytyl_CoA_dOase-like"/>
</dbReference>
<sequence>MGIVDDYRTDGAVILRGVVTPKEIELLSVGIDAVIDCPSPRAKVASASDDPGFFLEDFTTWREHREFGEFLRSTQLPEIAASLTDSQTIGLYHDHVLVKQSGTRQRTPWHQDQPYYDVEGFQNVSFWIPVDPVLVEDSLELIAGSHLGPWLMPRSFLDQQAQWFPEGSLAEMPNFEKERESHRVLQWAMQPGDVIAFHMLTVHGAPGVSSTHARRVFSLRVLGDDMVYSPRDWVTSPDMSVMFAGQEERVSGQPLRGEWFPQLWPR</sequence>
<dbReference type="Pfam" id="PF05721">
    <property type="entry name" value="PhyH"/>
    <property type="match status" value="1"/>
</dbReference>